<dbReference type="InterPro" id="IPR014720">
    <property type="entry name" value="dsRBD_dom"/>
</dbReference>
<dbReference type="KEGG" id="broo:brsh051_03960"/>
<evidence type="ECO:0000256" key="9">
    <source>
        <dbReference type="HAMAP-Rule" id="MF_00104"/>
    </source>
</evidence>
<dbReference type="InterPro" id="IPR036389">
    <property type="entry name" value="RNase_III_sf"/>
</dbReference>
<dbReference type="SMART" id="SM00535">
    <property type="entry name" value="RIBOc"/>
    <property type="match status" value="1"/>
</dbReference>
<dbReference type="SMART" id="SM00358">
    <property type="entry name" value="DSRM"/>
    <property type="match status" value="1"/>
</dbReference>
<feature type="domain" description="RNase III" evidence="11">
    <location>
        <begin position="21"/>
        <end position="140"/>
    </location>
</feature>
<organism evidence="12 13">
    <name type="scientific">Brooklawnia propionicigenes</name>
    <dbReference type="NCBI Taxonomy" id="3041175"/>
    <lineage>
        <taxon>Bacteria</taxon>
        <taxon>Bacillati</taxon>
        <taxon>Actinomycetota</taxon>
        <taxon>Actinomycetes</taxon>
        <taxon>Propionibacteriales</taxon>
        <taxon>Propionibacteriaceae</taxon>
        <taxon>Brooklawnia</taxon>
    </lineage>
</organism>
<dbReference type="NCBIfam" id="TIGR02191">
    <property type="entry name" value="RNaseIII"/>
    <property type="match status" value="1"/>
</dbReference>
<dbReference type="GO" id="GO:0008033">
    <property type="term" value="P:tRNA processing"/>
    <property type="evidence" value="ECO:0007669"/>
    <property type="project" value="UniProtKB-KW"/>
</dbReference>
<dbReference type="CDD" id="cd00593">
    <property type="entry name" value="RIBOc"/>
    <property type="match status" value="1"/>
</dbReference>
<dbReference type="FunFam" id="1.10.1520.10:FF:000001">
    <property type="entry name" value="Ribonuclease 3"/>
    <property type="match status" value="1"/>
</dbReference>
<dbReference type="AlphaFoldDB" id="A0AAN0KA96"/>
<evidence type="ECO:0000313" key="12">
    <source>
        <dbReference type="EMBL" id="BEH01115.1"/>
    </source>
</evidence>
<keyword evidence="9" id="KW-0479">Metal-binding</keyword>
<comment type="cofactor">
    <cofactor evidence="9">
        <name>Mg(2+)</name>
        <dbReference type="ChEBI" id="CHEBI:18420"/>
    </cofactor>
</comment>
<keyword evidence="8 9" id="KW-0694">RNA-binding</keyword>
<reference evidence="12" key="1">
    <citation type="journal article" date="2024" name="Int. J. Syst. Evol. Microbiol.">
        <title>Brooklawnia propionicigenes sp. nov., a facultatively anaerobic, propionate-producing bacterium isolated from a methanogenic reactor treating waste from cattle farms.</title>
        <authorList>
            <person name="Akita Y."/>
            <person name="Ueki A."/>
            <person name="Tonouchi A."/>
            <person name="Sugawara Y."/>
            <person name="Honma S."/>
            <person name="Kaku N."/>
            <person name="Ueki K."/>
        </authorList>
    </citation>
    <scope>NUCLEOTIDE SEQUENCE</scope>
    <source>
        <strain evidence="12">SH051</strain>
    </source>
</reference>
<dbReference type="Pfam" id="PF14622">
    <property type="entry name" value="Ribonucleas_3_3"/>
    <property type="match status" value="1"/>
</dbReference>
<keyword evidence="7 9" id="KW-0378">Hydrolase</keyword>
<gene>
    <name evidence="9 12" type="primary">rnc</name>
    <name evidence="12" type="ORF">brsh051_03960</name>
</gene>
<feature type="active site" evidence="9">
    <location>
        <position position="57"/>
    </location>
</feature>
<keyword evidence="9" id="KW-0699">rRNA-binding</keyword>
<feature type="domain" description="DRBM" evidence="10">
    <location>
        <begin position="167"/>
        <end position="235"/>
    </location>
</feature>
<dbReference type="GO" id="GO:0005737">
    <property type="term" value="C:cytoplasm"/>
    <property type="evidence" value="ECO:0007669"/>
    <property type="project" value="UniProtKB-SubCell"/>
</dbReference>
<dbReference type="InterPro" id="IPR000999">
    <property type="entry name" value="RNase_III_dom"/>
</dbReference>
<dbReference type="GO" id="GO:0010468">
    <property type="term" value="P:regulation of gene expression"/>
    <property type="evidence" value="ECO:0007669"/>
    <property type="project" value="TreeGrafter"/>
</dbReference>
<dbReference type="PROSITE" id="PS50137">
    <property type="entry name" value="DS_RBD"/>
    <property type="match status" value="1"/>
</dbReference>
<dbReference type="GO" id="GO:0003725">
    <property type="term" value="F:double-stranded RNA binding"/>
    <property type="evidence" value="ECO:0007669"/>
    <property type="project" value="TreeGrafter"/>
</dbReference>
<evidence type="ECO:0000256" key="1">
    <source>
        <dbReference type="ARBA" id="ARBA00000109"/>
    </source>
</evidence>
<keyword evidence="9" id="KW-0460">Magnesium</keyword>
<dbReference type="PANTHER" id="PTHR11207">
    <property type="entry name" value="RIBONUCLEASE III"/>
    <property type="match status" value="1"/>
</dbReference>
<name>A0AAN0KA96_9ACTN</name>
<dbReference type="GO" id="GO:0006397">
    <property type="term" value="P:mRNA processing"/>
    <property type="evidence" value="ECO:0007669"/>
    <property type="project" value="UniProtKB-UniRule"/>
</dbReference>
<keyword evidence="3 9" id="KW-0698">rRNA processing</keyword>
<feature type="binding site" evidence="9">
    <location>
        <position position="53"/>
    </location>
    <ligand>
        <name>Mg(2+)</name>
        <dbReference type="ChEBI" id="CHEBI:18420"/>
    </ligand>
</feature>
<feature type="active site" evidence="9">
    <location>
        <position position="129"/>
    </location>
</feature>
<evidence type="ECO:0000256" key="3">
    <source>
        <dbReference type="ARBA" id="ARBA00022552"/>
    </source>
</evidence>
<dbReference type="EC" id="3.1.26.3" evidence="9"/>
<evidence type="ECO:0000259" key="11">
    <source>
        <dbReference type="PROSITE" id="PS50142"/>
    </source>
</evidence>
<comment type="catalytic activity">
    <reaction evidence="1 9">
        <text>Endonucleolytic cleavage to 5'-phosphomonoester.</text>
        <dbReference type="EC" id="3.1.26.3"/>
    </reaction>
</comment>
<comment type="similarity">
    <text evidence="2">Belongs to the ribonuclease III family.</text>
</comment>
<evidence type="ECO:0000256" key="2">
    <source>
        <dbReference type="ARBA" id="ARBA00010183"/>
    </source>
</evidence>
<dbReference type="HAMAP" id="MF_00104">
    <property type="entry name" value="RNase_III"/>
    <property type="match status" value="1"/>
</dbReference>
<dbReference type="GO" id="GO:0046872">
    <property type="term" value="F:metal ion binding"/>
    <property type="evidence" value="ECO:0007669"/>
    <property type="project" value="UniProtKB-KW"/>
</dbReference>
<dbReference type="Proteomes" id="UP001431656">
    <property type="component" value="Chromosome"/>
</dbReference>
<comment type="function">
    <text evidence="9">Digests double-stranded RNA. Involved in the processing of primary rRNA transcript to yield the immediate precursors to the large and small rRNAs (23S and 16S). Processes some mRNAs, and tRNAs when they are encoded in the rRNA operon. Processes pre-crRNA and tracrRNA of type II CRISPR loci if present in the organism.</text>
</comment>
<evidence type="ECO:0000256" key="5">
    <source>
        <dbReference type="ARBA" id="ARBA00022722"/>
    </source>
</evidence>
<keyword evidence="6 9" id="KW-0255">Endonuclease</keyword>
<dbReference type="CDD" id="cd10845">
    <property type="entry name" value="DSRM_RNAse_III_family"/>
    <property type="match status" value="1"/>
</dbReference>
<dbReference type="SUPFAM" id="SSF69065">
    <property type="entry name" value="RNase III domain-like"/>
    <property type="match status" value="1"/>
</dbReference>
<accession>A0AAN0KA96</accession>
<dbReference type="PROSITE" id="PS00517">
    <property type="entry name" value="RNASE_3_1"/>
    <property type="match status" value="1"/>
</dbReference>
<dbReference type="GO" id="GO:0019843">
    <property type="term" value="F:rRNA binding"/>
    <property type="evidence" value="ECO:0007669"/>
    <property type="project" value="UniProtKB-KW"/>
</dbReference>
<protein>
    <recommendedName>
        <fullName evidence="9">Ribonuclease 3</fullName>
        <ecNumber evidence="9">3.1.26.3</ecNumber>
    </recommendedName>
    <alternativeName>
        <fullName evidence="9">Ribonuclease III</fullName>
        <shortName evidence="9">RNase III</shortName>
    </alternativeName>
</protein>
<dbReference type="GO" id="GO:0004525">
    <property type="term" value="F:ribonuclease III activity"/>
    <property type="evidence" value="ECO:0007669"/>
    <property type="project" value="UniProtKB-UniRule"/>
</dbReference>
<comment type="subunit">
    <text evidence="9">Homodimer.</text>
</comment>
<sequence>MRADNGGSAASLPFLSLIEELDVPLDADLLDLALTHRSYAYEHGQIPTNERLEFLGDSVLGVIVTEYLYRSYPDHAEGQLAKLRASVVSAVSLAMVARKLNIGPMIKLGKGEISTGGSDKSSILADTTEALIGAVFLSGGREAAERLVHHIFDPLVDHAATLGAGLDWKTSLQEVAASLGLGPTVFDIEESGPDHDKRFAAWAVFGDRRFGPGKGHNKKHAEQEAAAAAYKALTAEPASAGPAGGDA</sequence>
<dbReference type="InterPro" id="IPR011907">
    <property type="entry name" value="RNase_III"/>
</dbReference>
<keyword evidence="13" id="KW-1185">Reference proteome</keyword>
<dbReference type="RefSeq" id="WP_286267074.1">
    <property type="nucleotide sequence ID" value="NZ_AP028056.1"/>
</dbReference>
<evidence type="ECO:0000256" key="4">
    <source>
        <dbReference type="ARBA" id="ARBA00022664"/>
    </source>
</evidence>
<evidence type="ECO:0000256" key="8">
    <source>
        <dbReference type="ARBA" id="ARBA00022884"/>
    </source>
</evidence>
<dbReference type="SUPFAM" id="SSF54768">
    <property type="entry name" value="dsRNA-binding domain-like"/>
    <property type="match status" value="1"/>
</dbReference>
<dbReference type="EMBL" id="AP028056">
    <property type="protein sequence ID" value="BEH01115.1"/>
    <property type="molecule type" value="Genomic_DNA"/>
</dbReference>
<keyword evidence="9" id="KW-0819">tRNA processing</keyword>
<dbReference type="PANTHER" id="PTHR11207:SF0">
    <property type="entry name" value="RIBONUCLEASE 3"/>
    <property type="match status" value="1"/>
</dbReference>
<comment type="subcellular location">
    <subcellularLocation>
        <location evidence="9">Cytoplasm</location>
    </subcellularLocation>
</comment>
<evidence type="ECO:0000256" key="6">
    <source>
        <dbReference type="ARBA" id="ARBA00022759"/>
    </source>
</evidence>
<keyword evidence="5 9" id="KW-0540">Nuclease</keyword>
<dbReference type="GO" id="GO:0006364">
    <property type="term" value="P:rRNA processing"/>
    <property type="evidence" value="ECO:0007669"/>
    <property type="project" value="UniProtKB-UniRule"/>
</dbReference>
<keyword evidence="4 9" id="KW-0507">mRNA processing</keyword>
<feature type="binding site" evidence="9">
    <location>
        <position position="126"/>
    </location>
    <ligand>
        <name>Mg(2+)</name>
        <dbReference type="ChEBI" id="CHEBI:18420"/>
    </ligand>
</feature>
<proteinExistence type="inferred from homology"/>
<dbReference type="PROSITE" id="PS50142">
    <property type="entry name" value="RNASE_3_2"/>
    <property type="match status" value="1"/>
</dbReference>
<evidence type="ECO:0000259" key="10">
    <source>
        <dbReference type="PROSITE" id="PS50137"/>
    </source>
</evidence>
<dbReference type="Pfam" id="PF00035">
    <property type="entry name" value="dsrm"/>
    <property type="match status" value="1"/>
</dbReference>
<evidence type="ECO:0000313" key="13">
    <source>
        <dbReference type="Proteomes" id="UP001431656"/>
    </source>
</evidence>
<dbReference type="Gene3D" id="1.10.1520.10">
    <property type="entry name" value="Ribonuclease III domain"/>
    <property type="match status" value="1"/>
</dbReference>
<dbReference type="Gene3D" id="3.30.160.20">
    <property type="match status" value="1"/>
</dbReference>
<keyword evidence="9" id="KW-0963">Cytoplasm</keyword>
<evidence type="ECO:0000256" key="7">
    <source>
        <dbReference type="ARBA" id="ARBA00022801"/>
    </source>
</evidence>
<feature type="binding site" evidence="9">
    <location>
        <position position="129"/>
    </location>
    <ligand>
        <name>Mg(2+)</name>
        <dbReference type="ChEBI" id="CHEBI:18420"/>
    </ligand>
</feature>